<dbReference type="PANTHER" id="PTHR45726">
    <property type="entry name" value="LEUKOTRIENE A-4 HYDROLASE"/>
    <property type="match status" value="1"/>
</dbReference>
<dbReference type="SUPFAM" id="SSF55486">
    <property type="entry name" value="Metalloproteases ('zincins'), catalytic domain"/>
    <property type="match status" value="1"/>
</dbReference>
<dbReference type="SUPFAM" id="SSF48371">
    <property type="entry name" value="ARM repeat"/>
    <property type="match status" value="1"/>
</dbReference>
<comment type="similarity">
    <text evidence="2">Belongs to the peptidase M1 family.</text>
</comment>
<dbReference type="InterPro" id="IPR027268">
    <property type="entry name" value="Peptidase_M4/M1_CTD_sf"/>
</dbReference>
<dbReference type="InterPro" id="IPR042097">
    <property type="entry name" value="Aminopeptidase_N-like_N_sf"/>
</dbReference>
<dbReference type="GO" id="GO:0006508">
    <property type="term" value="P:proteolysis"/>
    <property type="evidence" value="ECO:0007669"/>
    <property type="project" value="UniProtKB-KW"/>
</dbReference>
<keyword evidence="3" id="KW-0963">Cytoplasm</keyword>
<feature type="binding site" evidence="11">
    <location>
        <position position="281"/>
    </location>
    <ligand>
        <name>Zn(2+)</name>
        <dbReference type="ChEBI" id="CHEBI:29105"/>
        <note>catalytic</note>
    </ligand>
</feature>
<evidence type="ECO:0000256" key="1">
    <source>
        <dbReference type="ARBA" id="ARBA00004496"/>
    </source>
</evidence>
<dbReference type="InterPro" id="IPR001930">
    <property type="entry name" value="Peptidase_M1"/>
</dbReference>
<feature type="binding site" evidence="10">
    <location>
        <begin position="529"/>
        <end position="531"/>
    </location>
    <ligand>
        <name>a peptide</name>
        <dbReference type="ChEBI" id="CHEBI:60466"/>
    </ligand>
</feature>
<dbReference type="SUPFAM" id="SSF63737">
    <property type="entry name" value="Leukotriene A4 hydrolase N-terminal domain"/>
    <property type="match status" value="1"/>
</dbReference>
<dbReference type="Pfam" id="PF17900">
    <property type="entry name" value="Peptidase_M1_N"/>
    <property type="match status" value="1"/>
</dbReference>
<feature type="binding site" evidence="11">
    <location>
        <position position="277"/>
    </location>
    <ligand>
        <name>Zn(2+)</name>
        <dbReference type="ChEBI" id="CHEBI:29105"/>
        <note>catalytic</note>
    </ligand>
</feature>
<evidence type="ECO:0000256" key="7">
    <source>
        <dbReference type="ARBA" id="ARBA00022833"/>
    </source>
</evidence>
<dbReference type="Pfam" id="PF09127">
    <property type="entry name" value="Leuk-A4-hydro_C"/>
    <property type="match status" value="1"/>
</dbReference>
<keyword evidence="14" id="KW-1185">Reference proteome</keyword>
<dbReference type="Proteomes" id="UP000187209">
    <property type="component" value="Unassembled WGS sequence"/>
</dbReference>
<dbReference type="AlphaFoldDB" id="A0A1R2AZ66"/>
<accession>A0A1R2AZ66</accession>
<evidence type="ECO:0000313" key="13">
    <source>
        <dbReference type="EMBL" id="OMJ69670.1"/>
    </source>
</evidence>
<dbReference type="FunFam" id="1.10.390.10:FF:000003">
    <property type="entry name" value="Leukotriene A(4) hydrolase"/>
    <property type="match status" value="1"/>
</dbReference>
<dbReference type="InterPro" id="IPR014782">
    <property type="entry name" value="Peptidase_M1_dom"/>
</dbReference>
<evidence type="ECO:0000256" key="8">
    <source>
        <dbReference type="ARBA" id="ARBA00023049"/>
    </source>
</evidence>
<protein>
    <recommendedName>
        <fullName evidence="12">Peptidase M1 leukotriene A4 hydrolase/aminopeptidase C-terminal domain-containing protein</fullName>
    </recommendedName>
</protein>
<feature type="binding site" evidence="10">
    <location>
        <begin position="248"/>
        <end position="253"/>
    </location>
    <ligand>
        <name>a peptide</name>
        <dbReference type="ChEBI" id="CHEBI:60466"/>
    </ligand>
</feature>
<evidence type="ECO:0000256" key="3">
    <source>
        <dbReference type="ARBA" id="ARBA00022490"/>
    </source>
</evidence>
<feature type="domain" description="Peptidase M1 leukotriene A4 hydrolase/aminopeptidase C-terminal" evidence="12">
    <location>
        <begin position="441"/>
        <end position="572"/>
    </location>
</feature>
<evidence type="ECO:0000256" key="5">
    <source>
        <dbReference type="ARBA" id="ARBA00022723"/>
    </source>
</evidence>
<dbReference type="Gene3D" id="1.25.40.320">
    <property type="entry name" value="Peptidase M1, leukotriene A4 hydrolase/aminopeptidase C-terminal domain"/>
    <property type="match status" value="1"/>
</dbReference>
<keyword evidence="4" id="KW-0645">Protease</keyword>
<feature type="binding site" evidence="11">
    <location>
        <position position="300"/>
    </location>
    <ligand>
        <name>Zn(2+)</name>
        <dbReference type="ChEBI" id="CHEBI:29105"/>
        <note>catalytic</note>
    </ligand>
</feature>
<dbReference type="InterPro" id="IPR016024">
    <property type="entry name" value="ARM-type_fold"/>
</dbReference>
<gene>
    <name evidence="13" type="ORF">SteCoe_32546</name>
</gene>
<sequence length="575" mass="65342">MDPCSKARPSEASIKHIDFTVNCDLRSQTVYGRALYTYESNSASNIILDLNHIEIASCSNSFSIIDESPVFGKTLSITIDNPKGTFSINYKTLSSATAIQYLDPSQTSGKVLPFCFTQCQAIHCRSLLPIQDTPQVKFTIDYHIHVTQELTAVAGGIFQSVEDSIPGYKVYNFKQNIPIPSYLVAFAIGNIHSLDIGPVSKVYAEPELLDKSAFTFGDIDILLKAAEKLMTPYFWGRLDMIVLPPSFPFGGMENPNLIFVTPTVISGDKSLVNLLAHEIAHSWTGNAVTNSTWEHFWLNEGFTTFFERKIVREVYGQPQADIQQSNGLECLRKSIGVYGENHNFTRLNLDNDGYDPDDAFSSIPYEKGCCFLLYLESLVGENELMSFLKDYVTKYTGKTITSEEFKEYFIERFTVNIDWDTWLRGTGMPPWLPTPNNTLLEIVNQAYSSITEGNTNPSLVNGWCTEQYVSLLNLMLKNPKDDFIHAGELLNINLSQNAEIKVLWLDLTIRTKQEKYFYDVENFLCSQGRMKFVRPLFRSLKELGFIDFAYKIFEKCRNFYHSTLVTLLSKEFNFQ</sequence>
<dbReference type="Gene3D" id="2.60.40.1730">
    <property type="entry name" value="tricorn interacting facor f3 domain"/>
    <property type="match status" value="1"/>
</dbReference>
<evidence type="ECO:0000256" key="4">
    <source>
        <dbReference type="ARBA" id="ARBA00022670"/>
    </source>
</evidence>
<dbReference type="InterPro" id="IPR038502">
    <property type="entry name" value="M1_LTA-4_hydro/amino_C_sf"/>
</dbReference>
<evidence type="ECO:0000256" key="2">
    <source>
        <dbReference type="ARBA" id="ARBA00010136"/>
    </source>
</evidence>
<keyword evidence="6" id="KW-0378">Hydrolase</keyword>
<comment type="subcellular location">
    <subcellularLocation>
        <location evidence="1">Cytoplasm</location>
    </subcellularLocation>
</comment>
<comment type="caution">
    <text evidence="13">The sequence shown here is derived from an EMBL/GenBank/DDBJ whole genome shotgun (WGS) entry which is preliminary data.</text>
</comment>
<evidence type="ECO:0000259" key="12">
    <source>
        <dbReference type="SMART" id="SM01263"/>
    </source>
</evidence>
<evidence type="ECO:0000256" key="6">
    <source>
        <dbReference type="ARBA" id="ARBA00022801"/>
    </source>
</evidence>
<feature type="binding site" evidence="10">
    <location>
        <begin position="118"/>
        <end position="120"/>
    </location>
    <ligand>
        <name>a peptide</name>
        <dbReference type="ChEBI" id="CHEBI:60466"/>
    </ligand>
</feature>
<comment type="cofactor">
    <cofactor evidence="11">
        <name>Zn(2+)</name>
        <dbReference type="ChEBI" id="CHEBI:29105"/>
    </cofactor>
    <text evidence="11">Binds 1 zinc ion per subunit.</text>
</comment>
<dbReference type="CDD" id="cd09599">
    <property type="entry name" value="M1_LTA4H"/>
    <property type="match status" value="1"/>
</dbReference>
<dbReference type="InterPro" id="IPR045357">
    <property type="entry name" value="Aminopeptidase_N-like_N"/>
</dbReference>
<keyword evidence="5 11" id="KW-0479">Metal-binding</keyword>
<reference evidence="13 14" key="1">
    <citation type="submission" date="2016-11" db="EMBL/GenBank/DDBJ databases">
        <title>The macronuclear genome of Stentor coeruleus: a giant cell with tiny introns.</title>
        <authorList>
            <person name="Slabodnick M."/>
            <person name="Ruby J.G."/>
            <person name="Reiff S.B."/>
            <person name="Swart E.C."/>
            <person name="Gosai S."/>
            <person name="Prabakaran S."/>
            <person name="Witkowska E."/>
            <person name="Larue G.E."/>
            <person name="Fisher S."/>
            <person name="Freeman R.M."/>
            <person name="Gunawardena J."/>
            <person name="Chu W."/>
            <person name="Stover N.A."/>
            <person name="Gregory B.D."/>
            <person name="Nowacki M."/>
            <person name="Derisi J."/>
            <person name="Roy S.W."/>
            <person name="Marshall W.F."/>
            <person name="Sood P."/>
        </authorList>
    </citation>
    <scope>NUCLEOTIDE SEQUENCE [LARGE SCALE GENOMIC DNA]</scope>
    <source>
        <strain evidence="13">WM001</strain>
    </source>
</reference>
<feature type="active site" description="Proton donor" evidence="9">
    <location>
        <position position="365"/>
    </location>
</feature>
<dbReference type="InterPro" id="IPR015211">
    <property type="entry name" value="Peptidase_M1_C"/>
</dbReference>
<name>A0A1R2AZ66_9CILI</name>
<dbReference type="Gene3D" id="3.30.2010.30">
    <property type="match status" value="1"/>
</dbReference>
<dbReference type="SMART" id="SM01263">
    <property type="entry name" value="Leuk-A4-hydro_C"/>
    <property type="match status" value="1"/>
</dbReference>
<keyword evidence="7 11" id="KW-0862">Zinc</keyword>
<organism evidence="13 14">
    <name type="scientific">Stentor coeruleus</name>
    <dbReference type="NCBI Taxonomy" id="5963"/>
    <lineage>
        <taxon>Eukaryota</taxon>
        <taxon>Sar</taxon>
        <taxon>Alveolata</taxon>
        <taxon>Ciliophora</taxon>
        <taxon>Postciliodesmatophora</taxon>
        <taxon>Heterotrichea</taxon>
        <taxon>Heterotrichida</taxon>
        <taxon>Stentoridae</taxon>
        <taxon>Stentor</taxon>
    </lineage>
</organism>
<keyword evidence="8" id="KW-0482">Metalloprotease</keyword>
<dbReference type="FunFam" id="3.30.2010.30:FF:000001">
    <property type="entry name" value="Leukotriene A(4) hydrolase"/>
    <property type="match status" value="1"/>
</dbReference>
<dbReference type="GO" id="GO:0008270">
    <property type="term" value="F:zinc ion binding"/>
    <property type="evidence" value="ECO:0007669"/>
    <property type="project" value="InterPro"/>
</dbReference>
<dbReference type="InterPro" id="IPR049980">
    <property type="entry name" value="LTA4H_cat"/>
</dbReference>
<dbReference type="PANTHER" id="PTHR45726:SF3">
    <property type="entry name" value="LEUKOTRIENE A-4 HYDROLASE"/>
    <property type="match status" value="1"/>
</dbReference>
<dbReference type="GO" id="GO:0005829">
    <property type="term" value="C:cytosol"/>
    <property type="evidence" value="ECO:0007669"/>
    <property type="project" value="TreeGrafter"/>
</dbReference>
<dbReference type="Pfam" id="PF01433">
    <property type="entry name" value="Peptidase_M1"/>
    <property type="match status" value="1"/>
</dbReference>
<proteinExistence type="inferred from homology"/>
<evidence type="ECO:0000313" key="14">
    <source>
        <dbReference type="Proteomes" id="UP000187209"/>
    </source>
</evidence>
<dbReference type="OrthoDB" id="10031169at2759"/>
<feature type="active site" description="Proton acceptor" evidence="9">
    <location>
        <position position="278"/>
    </location>
</feature>
<evidence type="ECO:0000256" key="10">
    <source>
        <dbReference type="PIRSR" id="PIRSR634015-2"/>
    </source>
</evidence>
<dbReference type="InterPro" id="IPR034015">
    <property type="entry name" value="M1_LTA4H"/>
</dbReference>
<dbReference type="PRINTS" id="PR00756">
    <property type="entry name" value="ALADIPTASE"/>
</dbReference>
<dbReference type="GO" id="GO:0008237">
    <property type="term" value="F:metallopeptidase activity"/>
    <property type="evidence" value="ECO:0007669"/>
    <property type="project" value="UniProtKB-KW"/>
</dbReference>
<evidence type="ECO:0000256" key="11">
    <source>
        <dbReference type="PIRSR" id="PIRSR634015-3"/>
    </source>
</evidence>
<dbReference type="EMBL" id="MPUH01001171">
    <property type="protein sequence ID" value="OMJ69670.1"/>
    <property type="molecule type" value="Genomic_DNA"/>
</dbReference>
<dbReference type="Gene3D" id="1.10.390.10">
    <property type="entry name" value="Neutral Protease Domain 2"/>
    <property type="match status" value="1"/>
</dbReference>
<evidence type="ECO:0000256" key="9">
    <source>
        <dbReference type="PIRSR" id="PIRSR634015-1"/>
    </source>
</evidence>